<dbReference type="AlphaFoldDB" id="A0AAQ4EK54"/>
<evidence type="ECO:0000313" key="2">
    <source>
        <dbReference type="EMBL" id="KAK8775117.1"/>
    </source>
</evidence>
<protein>
    <submittedName>
        <fullName evidence="2">Uncharacterized protein</fullName>
    </submittedName>
</protein>
<feature type="region of interest" description="Disordered" evidence="1">
    <location>
        <begin position="1"/>
        <end position="150"/>
    </location>
</feature>
<evidence type="ECO:0000313" key="3">
    <source>
        <dbReference type="Proteomes" id="UP001321473"/>
    </source>
</evidence>
<feature type="compositionally biased region" description="Basic and acidic residues" evidence="1">
    <location>
        <begin position="96"/>
        <end position="105"/>
    </location>
</feature>
<evidence type="ECO:0000256" key="1">
    <source>
        <dbReference type="SAM" id="MobiDB-lite"/>
    </source>
</evidence>
<dbReference type="Proteomes" id="UP001321473">
    <property type="component" value="Unassembled WGS sequence"/>
</dbReference>
<dbReference type="EMBL" id="JARKHS020014513">
    <property type="protein sequence ID" value="KAK8775117.1"/>
    <property type="molecule type" value="Genomic_DNA"/>
</dbReference>
<gene>
    <name evidence="2" type="ORF">V5799_031538</name>
</gene>
<sequence>MNTQDASALFMDGADMEETSAATTETAAGEAKKPLETPQQEKIVDEAGVTILEPAPPQEAVPRSEGEVKPSVVTGAPCIPPDPESMDMSSGAASLAEKKRPHDDGDNTALHQDGKGGEGPPSKAAGMRRPTLKPWPNTSSETRQAAKPPP</sequence>
<organism evidence="2 3">
    <name type="scientific">Amblyomma americanum</name>
    <name type="common">Lone star tick</name>
    <dbReference type="NCBI Taxonomy" id="6943"/>
    <lineage>
        <taxon>Eukaryota</taxon>
        <taxon>Metazoa</taxon>
        <taxon>Ecdysozoa</taxon>
        <taxon>Arthropoda</taxon>
        <taxon>Chelicerata</taxon>
        <taxon>Arachnida</taxon>
        <taxon>Acari</taxon>
        <taxon>Parasitiformes</taxon>
        <taxon>Ixodida</taxon>
        <taxon>Ixodoidea</taxon>
        <taxon>Ixodidae</taxon>
        <taxon>Amblyomminae</taxon>
        <taxon>Amblyomma</taxon>
    </lineage>
</organism>
<keyword evidence="3" id="KW-1185">Reference proteome</keyword>
<accession>A0AAQ4EK54</accession>
<comment type="caution">
    <text evidence="2">The sequence shown here is derived from an EMBL/GenBank/DDBJ whole genome shotgun (WGS) entry which is preliminary data.</text>
</comment>
<name>A0AAQ4EK54_AMBAM</name>
<proteinExistence type="predicted"/>
<reference evidence="2 3" key="1">
    <citation type="journal article" date="2023" name="Arcadia Sci">
        <title>De novo assembly of a long-read Amblyomma americanum tick genome.</title>
        <authorList>
            <person name="Chou S."/>
            <person name="Poskanzer K.E."/>
            <person name="Rollins M."/>
            <person name="Thuy-Boun P.S."/>
        </authorList>
    </citation>
    <scope>NUCLEOTIDE SEQUENCE [LARGE SCALE GENOMIC DNA]</scope>
    <source>
        <strain evidence="2">F_SG_1</strain>
        <tissue evidence="2">Salivary glands</tissue>
    </source>
</reference>
<feature type="compositionally biased region" description="Low complexity" evidence="1">
    <location>
        <begin position="19"/>
        <end position="29"/>
    </location>
</feature>